<dbReference type="PANTHER" id="PTHR10343:SF94">
    <property type="entry name" value="MDG1P"/>
    <property type="match status" value="1"/>
</dbReference>
<dbReference type="InterPro" id="IPR050827">
    <property type="entry name" value="CRP1_MDG1_kinase"/>
</dbReference>
<reference evidence="3" key="1">
    <citation type="submission" date="2023-03" db="EMBL/GenBank/DDBJ databases">
        <title>Massive genome expansion in bonnet fungi (Mycena s.s.) driven by repeated elements and novel gene families across ecological guilds.</title>
        <authorList>
            <consortium name="Lawrence Berkeley National Laboratory"/>
            <person name="Harder C.B."/>
            <person name="Miyauchi S."/>
            <person name="Viragh M."/>
            <person name="Kuo A."/>
            <person name="Thoen E."/>
            <person name="Andreopoulos B."/>
            <person name="Lu D."/>
            <person name="Skrede I."/>
            <person name="Drula E."/>
            <person name="Henrissat B."/>
            <person name="Morin E."/>
            <person name="Kohler A."/>
            <person name="Barry K."/>
            <person name="LaButti K."/>
            <person name="Morin E."/>
            <person name="Salamov A."/>
            <person name="Lipzen A."/>
            <person name="Mereny Z."/>
            <person name="Hegedus B."/>
            <person name="Baldrian P."/>
            <person name="Stursova M."/>
            <person name="Weitz H."/>
            <person name="Taylor A."/>
            <person name="Grigoriev I.V."/>
            <person name="Nagy L.G."/>
            <person name="Martin F."/>
            <person name="Kauserud H."/>
        </authorList>
    </citation>
    <scope>NUCLEOTIDE SEQUENCE</scope>
    <source>
        <strain evidence="3">CBHHK002</strain>
    </source>
</reference>
<dbReference type="PANTHER" id="PTHR10343">
    <property type="entry name" value="5'-AMP-ACTIVATED PROTEIN KINASE , BETA SUBUNIT"/>
    <property type="match status" value="1"/>
</dbReference>
<comment type="caution">
    <text evidence="3">The sequence shown here is derived from an EMBL/GenBank/DDBJ whole genome shotgun (WGS) entry which is preliminary data.</text>
</comment>
<dbReference type="GO" id="GO:0005737">
    <property type="term" value="C:cytoplasm"/>
    <property type="evidence" value="ECO:0007669"/>
    <property type="project" value="TreeGrafter"/>
</dbReference>
<dbReference type="SUPFAM" id="SSF81296">
    <property type="entry name" value="E set domains"/>
    <property type="match status" value="1"/>
</dbReference>
<name>A0AAD7F3X2_9AGAR</name>
<protein>
    <recommendedName>
        <fullName evidence="2">AMP-activated protein kinase glycogen-binding domain-containing protein</fullName>
    </recommendedName>
</protein>
<dbReference type="EMBL" id="JARIHO010000001">
    <property type="protein sequence ID" value="KAJ7367987.1"/>
    <property type="molecule type" value="Genomic_DNA"/>
</dbReference>
<evidence type="ECO:0000256" key="1">
    <source>
        <dbReference type="SAM" id="MobiDB-lite"/>
    </source>
</evidence>
<organism evidence="3 4">
    <name type="scientific">Mycena albidolilacea</name>
    <dbReference type="NCBI Taxonomy" id="1033008"/>
    <lineage>
        <taxon>Eukaryota</taxon>
        <taxon>Fungi</taxon>
        <taxon>Dikarya</taxon>
        <taxon>Basidiomycota</taxon>
        <taxon>Agaricomycotina</taxon>
        <taxon>Agaricomycetes</taxon>
        <taxon>Agaricomycetidae</taxon>
        <taxon>Agaricales</taxon>
        <taxon>Marasmiineae</taxon>
        <taxon>Mycenaceae</taxon>
        <taxon>Mycena</taxon>
    </lineage>
</organism>
<dbReference type="InterPro" id="IPR032640">
    <property type="entry name" value="AMPK1_CBM"/>
</dbReference>
<evidence type="ECO:0000313" key="3">
    <source>
        <dbReference type="EMBL" id="KAJ7367987.1"/>
    </source>
</evidence>
<accession>A0AAD7F3X2</accession>
<dbReference type="InterPro" id="IPR014756">
    <property type="entry name" value="Ig_E-set"/>
</dbReference>
<dbReference type="CDD" id="cd02859">
    <property type="entry name" value="E_set_AMPKbeta_like_N"/>
    <property type="match status" value="1"/>
</dbReference>
<dbReference type="Proteomes" id="UP001218218">
    <property type="component" value="Unassembled WGS sequence"/>
</dbReference>
<gene>
    <name evidence="3" type="ORF">DFH08DRAFT_649331</name>
</gene>
<feature type="non-terminal residue" evidence="3">
    <location>
        <position position="209"/>
    </location>
</feature>
<keyword evidence="4" id="KW-1185">Reference proteome</keyword>
<feature type="region of interest" description="Disordered" evidence="1">
    <location>
        <begin position="62"/>
        <end position="100"/>
    </location>
</feature>
<dbReference type="InterPro" id="IPR013783">
    <property type="entry name" value="Ig-like_fold"/>
</dbReference>
<dbReference type="GO" id="GO:0005634">
    <property type="term" value="C:nucleus"/>
    <property type="evidence" value="ECO:0007669"/>
    <property type="project" value="TreeGrafter"/>
</dbReference>
<evidence type="ECO:0000313" key="4">
    <source>
        <dbReference type="Proteomes" id="UP001218218"/>
    </source>
</evidence>
<dbReference type="GO" id="GO:0031588">
    <property type="term" value="C:nucleotide-activated protein kinase complex"/>
    <property type="evidence" value="ECO:0007669"/>
    <property type="project" value="TreeGrafter"/>
</dbReference>
<proteinExistence type="predicted"/>
<dbReference type="Pfam" id="PF16561">
    <property type="entry name" value="AMPK1_CBM"/>
    <property type="match status" value="1"/>
</dbReference>
<dbReference type="Gene3D" id="2.60.40.10">
    <property type="entry name" value="Immunoglobulins"/>
    <property type="match status" value="1"/>
</dbReference>
<evidence type="ECO:0000259" key="2">
    <source>
        <dbReference type="Pfam" id="PF16561"/>
    </source>
</evidence>
<dbReference type="GO" id="GO:0019901">
    <property type="term" value="F:protein kinase binding"/>
    <property type="evidence" value="ECO:0007669"/>
    <property type="project" value="TreeGrafter"/>
</dbReference>
<dbReference type="GO" id="GO:0007165">
    <property type="term" value="P:signal transduction"/>
    <property type="evidence" value="ECO:0007669"/>
    <property type="project" value="TreeGrafter"/>
</dbReference>
<feature type="domain" description="AMP-activated protein kinase glycogen-binding" evidence="2">
    <location>
        <begin position="4"/>
        <end position="55"/>
    </location>
</feature>
<feature type="non-terminal residue" evidence="3">
    <location>
        <position position="1"/>
    </location>
</feature>
<dbReference type="AlphaFoldDB" id="A0AAD7F3X2"/>
<sequence length="209" mass="21025">SSSVHLVKTDTGFVGNVRIPWDTKIQFKYIVDSNWVCESTSPTQTDPCGNVNNVYISPPKPVGAEAAAGTESPESSAPLAADPPPEAKDSAPTLTGEAKAAPGGATFSQFASDLADTVVAADGTSSALGYVASALGAAIQSQIGIDPINSAQIAVETPKADAQFNIPEPSVAEASPVPAPEVSEVAPVVPIAIVSVNAEENNSAATPSA</sequence>